<evidence type="ECO:0000313" key="2">
    <source>
        <dbReference type="EMBL" id="MCA6076591.1"/>
    </source>
</evidence>
<evidence type="ECO:0000313" key="4">
    <source>
        <dbReference type="Proteomes" id="UP001139409"/>
    </source>
</evidence>
<dbReference type="EMBL" id="JAIXNE010000004">
    <property type="protein sequence ID" value="MCA6077719.1"/>
    <property type="molecule type" value="Genomic_DNA"/>
</dbReference>
<evidence type="ECO:0000313" key="1">
    <source>
        <dbReference type="EMBL" id="MCA6075414.1"/>
    </source>
</evidence>
<accession>A0A9X1HNF2</accession>
<evidence type="ECO:0000313" key="3">
    <source>
        <dbReference type="EMBL" id="MCA6077719.1"/>
    </source>
</evidence>
<sequence>MIRIGILLLAIFYSQEKANEPVRQMEYEGKVYRTAYNVSRFNGKYSGAKDGYLEIREDGTGTYVYDIFGLALNGCKKGPIEVEYGFLINENDSLVRISRDYGYSYPIILRATGETSFQGCRTPVMLDFLMEYQDGTIGVSSSDDWIKLED</sequence>
<dbReference type="EMBL" id="JAIXNE010000003">
    <property type="protein sequence ID" value="MCA6076591.1"/>
    <property type="molecule type" value="Genomic_DNA"/>
</dbReference>
<protein>
    <submittedName>
        <fullName evidence="1">Uncharacterized protein</fullName>
    </submittedName>
</protein>
<name>A0A9X1HNF2_9BACT</name>
<dbReference type="Proteomes" id="UP001139409">
    <property type="component" value="Unassembled WGS sequence"/>
</dbReference>
<reference evidence="1" key="1">
    <citation type="submission" date="2021-09" db="EMBL/GenBank/DDBJ databases">
        <title>Fulvivirga sp. isolated from coastal sediment.</title>
        <authorList>
            <person name="Yu H."/>
        </authorList>
    </citation>
    <scope>NUCLEOTIDE SEQUENCE</scope>
    <source>
        <strain evidence="1">1062</strain>
    </source>
</reference>
<gene>
    <name evidence="1" type="ORF">LDX50_11075</name>
    <name evidence="2" type="ORF">LDX50_17045</name>
    <name evidence="3" type="ORF">LDX50_22765</name>
</gene>
<dbReference type="RefSeq" id="WP_225698516.1">
    <property type="nucleotide sequence ID" value="NZ_JAIXNE010000002.1"/>
</dbReference>
<dbReference type="AlphaFoldDB" id="A0A9X1HNF2"/>
<dbReference type="EMBL" id="JAIXNE010000002">
    <property type="protein sequence ID" value="MCA6075414.1"/>
    <property type="molecule type" value="Genomic_DNA"/>
</dbReference>
<comment type="caution">
    <text evidence="1">The sequence shown here is derived from an EMBL/GenBank/DDBJ whole genome shotgun (WGS) entry which is preliminary data.</text>
</comment>
<proteinExistence type="predicted"/>
<keyword evidence="4" id="KW-1185">Reference proteome</keyword>
<organism evidence="1 4">
    <name type="scientific">Fulvivirga sedimenti</name>
    <dbReference type="NCBI Taxonomy" id="2879465"/>
    <lineage>
        <taxon>Bacteria</taxon>
        <taxon>Pseudomonadati</taxon>
        <taxon>Bacteroidota</taxon>
        <taxon>Cytophagia</taxon>
        <taxon>Cytophagales</taxon>
        <taxon>Fulvivirgaceae</taxon>
        <taxon>Fulvivirga</taxon>
    </lineage>
</organism>